<dbReference type="EMBL" id="JARJCN010000036">
    <property type="protein sequence ID" value="KAJ7084908.1"/>
    <property type="molecule type" value="Genomic_DNA"/>
</dbReference>
<protein>
    <submittedName>
        <fullName evidence="2">Uncharacterized protein</fullName>
    </submittedName>
</protein>
<organism evidence="2 3">
    <name type="scientific">Mycena belliarum</name>
    <dbReference type="NCBI Taxonomy" id="1033014"/>
    <lineage>
        <taxon>Eukaryota</taxon>
        <taxon>Fungi</taxon>
        <taxon>Dikarya</taxon>
        <taxon>Basidiomycota</taxon>
        <taxon>Agaricomycotina</taxon>
        <taxon>Agaricomycetes</taxon>
        <taxon>Agaricomycetidae</taxon>
        <taxon>Agaricales</taxon>
        <taxon>Marasmiineae</taxon>
        <taxon>Mycenaceae</taxon>
        <taxon>Mycena</taxon>
    </lineage>
</organism>
<accession>A0AAD6XPC1</accession>
<reference evidence="2" key="1">
    <citation type="submission" date="2023-03" db="EMBL/GenBank/DDBJ databases">
        <title>Massive genome expansion in bonnet fungi (Mycena s.s.) driven by repeated elements and novel gene families across ecological guilds.</title>
        <authorList>
            <consortium name="Lawrence Berkeley National Laboratory"/>
            <person name="Harder C.B."/>
            <person name="Miyauchi S."/>
            <person name="Viragh M."/>
            <person name="Kuo A."/>
            <person name="Thoen E."/>
            <person name="Andreopoulos B."/>
            <person name="Lu D."/>
            <person name="Skrede I."/>
            <person name="Drula E."/>
            <person name="Henrissat B."/>
            <person name="Morin E."/>
            <person name="Kohler A."/>
            <person name="Barry K."/>
            <person name="LaButti K."/>
            <person name="Morin E."/>
            <person name="Salamov A."/>
            <person name="Lipzen A."/>
            <person name="Mereny Z."/>
            <person name="Hegedus B."/>
            <person name="Baldrian P."/>
            <person name="Stursova M."/>
            <person name="Weitz H."/>
            <person name="Taylor A."/>
            <person name="Grigoriev I.V."/>
            <person name="Nagy L.G."/>
            <person name="Martin F."/>
            <person name="Kauserud H."/>
        </authorList>
    </citation>
    <scope>NUCLEOTIDE SEQUENCE</scope>
    <source>
        <strain evidence="2">CBHHK173m</strain>
    </source>
</reference>
<dbReference type="AlphaFoldDB" id="A0AAD6XPC1"/>
<feature type="region of interest" description="Disordered" evidence="1">
    <location>
        <begin position="531"/>
        <end position="552"/>
    </location>
</feature>
<gene>
    <name evidence="2" type="ORF">B0H15DRAFT_951393</name>
</gene>
<evidence type="ECO:0000313" key="2">
    <source>
        <dbReference type="EMBL" id="KAJ7084908.1"/>
    </source>
</evidence>
<evidence type="ECO:0000256" key="1">
    <source>
        <dbReference type="SAM" id="MobiDB-lite"/>
    </source>
</evidence>
<proteinExistence type="predicted"/>
<evidence type="ECO:0000313" key="3">
    <source>
        <dbReference type="Proteomes" id="UP001222325"/>
    </source>
</evidence>
<name>A0AAD6XPC1_9AGAR</name>
<comment type="caution">
    <text evidence="2">The sequence shown here is derived from an EMBL/GenBank/DDBJ whole genome shotgun (WGS) entry which is preliminary data.</text>
</comment>
<keyword evidence="3" id="KW-1185">Reference proteome</keyword>
<sequence length="601" mass="67487">MPECRECEASFLVVNAGIKDLRNHRACFHLRHIEVDATDKEQARLKTDHPAKSGLPYAITSDSKVQRGNTNGQSYVYPEMWRTGGKKNAQNAPHSLSELVLQSIEYTHRALIINFGPLLLMIQWLTHTSGHVFTLSEWKESFGLVDKKLRKNKVGMALVFAEFVVVFLSHDLVFQPTWVESRNMLPPSPADFYSKDWVFLDALVRWMSSRRTADRNGLACEVIRSASDVFLGIGVYTVIEVFFLAGLSPLLTEAELFDNPSRTVRMGCGYLEFQHRSREGLPSLVFPAMTSGFLAPTKVQRLGYMKWLHVYAKDFASLPVRMAALVDDYANQVERLDALGEPWSRYETTSLYDVFEPTLVSTALSLPHNMGHLAFGAELWVELGGVLSDGRDPLTAYFKGQGLLDAPTFLRPSHYSPLFLPLSDMRSKSLPRRDVFTYRNDKQLWSITKFPENSQGRRSFVDSATPREIVGDERKRMLFKHIVENTKGVAIGPLEYSGNGRVVSVGRKKIATPCLGSTTIPEHHALRDLKSRHLPTGPGVRRELTASGQKEYDKQAAQVVAAFARKRARDENDPPPAEAGPSKPKKKRLSADQRLTGMAHA</sequence>
<dbReference type="Proteomes" id="UP001222325">
    <property type="component" value="Unassembled WGS sequence"/>
</dbReference>
<feature type="compositionally biased region" description="Basic and acidic residues" evidence="1">
    <location>
        <begin position="540"/>
        <end position="552"/>
    </location>
</feature>
<feature type="region of interest" description="Disordered" evidence="1">
    <location>
        <begin position="564"/>
        <end position="601"/>
    </location>
</feature>